<reference evidence="2" key="1">
    <citation type="submission" date="2021-10" db="EMBL/GenBank/DDBJ databases">
        <title>Melipona bicolor Genome sequencing and assembly.</title>
        <authorList>
            <person name="Araujo N.S."/>
            <person name="Arias M.C."/>
        </authorList>
    </citation>
    <scope>NUCLEOTIDE SEQUENCE</scope>
    <source>
        <strain evidence="2">USP_2M_L1-L4_2017</strain>
        <tissue evidence="2">Whole body</tissue>
    </source>
</reference>
<name>A0AA40FN45_9HYME</name>
<dbReference type="AlphaFoldDB" id="A0AA40FN45"/>
<evidence type="ECO:0000313" key="3">
    <source>
        <dbReference type="Proteomes" id="UP001177670"/>
    </source>
</evidence>
<accession>A0AA40FN45</accession>
<protein>
    <submittedName>
        <fullName evidence="2">Uncharacterized protein</fullName>
    </submittedName>
</protein>
<evidence type="ECO:0000313" key="2">
    <source>
        <dbReference type="EMBL" id="KAK1122242.1"/>
    </source>
</evidence>
<dbReference type="EMBL" id="JAHYIQ010000023">
    <property type="protein sequence ID" value="KAK1122242.1"/>
    <property type="molecule type" value="Genomic_DNA"/>
</dbReference>
<gene>
    <name evidence="2" type="ORF">K0M31_009465</name>
</gene>
<organism evidence="2 3">
    <name type="scientific">Melipona bicolor</name>
    <dbReference type="NCBI Taxonomy" id="60889"/>
    <lineage>
        <taxon>Eukaryota</taxon>
        <taxon>Metazoa</taxon>
        <taxon>Ecdysozoa</taxon>
        <taxon>Arthropoda</taxon>
        <taxon>Hexapoda</taxon>
        <taxon>Insecta</taxon>
        <taxon>Pterygota</taxon>
        <taxon>Neoptera</taxon>
        <taxon>Endopterygota</taxon>
        <taxon>Hymenoptera</taxon>
        <taxon>Apocrita</taxon>
        <taxon>Aculeata</taxon>
        <taxon>Apoidea</taxon>
        <taxon>Anthophila</taxon>
        <taxon>Apidae</taxon>
        <taxon>Melipona</taxon>
    </lineage>
</organism>
<feature type="region of interest" description="Disordered" evidence="1">
    <location>
        <begin position="65"/>
        <end position="90"/>
    </location>
</feature>
<sequence length="163" mass="18586">MCSRFPSEPPLFHPSHPILRSSGEFHNPLITVDAEEGRKQARNLRKGVGALASVESGCNQPGRALEASYASLPSPPLRKSPQGDGRPRLAWLPRTREDIVHPYWLFTNPYSEEQLVEREDEKVQDVFLDRVPSFYRRLSGSEKRRFVDVMNVNPTEEQEISIC</sequence>
<keyword evidence="3" id="KW-1185">Reference proteome</keyword>
<feature type="region of interest" description="Disordered" evidence="1">
    <location>
        <begin position="1"/>
        <end position="21"/>
    </location>
</feature>
<dbReference type="Proteomes" id="UP001177670">
    <property type="component" value="Unassembled WGS sequence"/>
</dbReference>
<comment type="caution">
    <text evidence="2">The sequence shown here is derived from an EMBL/GenBank/DDBJ whole genome shotgun (WGS) entry which is preliminary data.</text>
</comment>
<evidence type="ECO:0000256" key="1">
    <source>
        <dbReference type="SAM" id="MobiDB-lite"/>
    </source>
</evidence>
<proteinExistence type="predicted"/>